<reference evidence="17 18" key="1">
    <citation type="journal article" date="2014" name="ISME J.">
        <title>Adaptation of an abundant Roseobacter RCA organism to pelagic systems revealed by genomic and transcriptomic analyses.</title>
        <authorList>
            <person name="Voget S."/>
            <person name="Wemheuer B."/>
            <person name="Brinkhoff T."/>
            <person name="Vollmers J."/>
            <person name="Dietrich S."/>
            <person name="Giebel H.A."/>
            <person name="Beardsley C."/>
            <person name="Sardemann C."/>
            <person name="Bakenhus I."/>
            <person name="Billerbeck S."/>
            <person name="Daniel R."/>
            <person name="Simon M."/>
        </authorList>
    </citation>
    <scope>NUCLEOTIDE SEQUENCE [LARGE SCALE GENOMIC DNA]</scope>
    <source>
        <strain evidence="17 18">RCA23</strain>
    </source>
</reference>
<dbReference type="Gene3D" id="3.30.565.10">
    <property type="entry name" value="Histidine kinase-like ATPase, C-terminal domain"/>
    <property type="match status" value="1"/>
</dbReference>
<dbReference type="InterPro" id="IPR003661">
    <property type="entry name" value="HisK_dim/P_dom"/>
</dbReference>
<dbReference type="Pfam" id="PF19312">
    <property type="entry name" value="NtrY_N"/>
    <property type="match status" value="1"/>
</dbReference>
<dbReference type="GO" id="GO:0000156">
    <property type="term" value="F:phosphorelay response regulator activity"/>
    <property type="evidence" value="ECO:0007669"/>
    <property type="project" value="TreeGrafter"/>
</dbReference>
<dbReference type="InterPro" id="IPR045671">
    <property type="entry name" value="NtrY-like_N"/>
</dbReference>
<evidence type="ECO:0000313" key="17">
    <source>
        <dbReference type="EMBL" id="AII87113.1"/>
    </source>
</evidence>
<keyword evidence="8" id="KW-0547">Nucleotide-binding</keyword>
<dbReference type="Pfam" id="PF00512">
    <property type="entry name" value="HisKA"/>
    <property type="match status" value="1"/>
</dbReference>
<evidence type="ECO:0000256" key="1">
    <source>
        <dbReference type="ARBA" id="ARBA00000085"/>
    </source>
</evidence>
<evidence type="ECO:0000256" key="5">
    <source>
        <dbReference type="ARBA" id="ARBA00022553"/>
    </source>
</evidence>
<dbReference type="SMART" id="SM00388">
    <property type="entry name" value="HisKA"/>
    <property type="match status" value="1"/>
</dbReference>
<evidence type="ECO:0000256" key="6">
    <source>
        <dbReference type="ARBA" id="ARBA00022679"/>
    </source>
</evidence>
<feature type="transmembrane region" description="Helical" evidence="14">
    <location>
        <begin position="57"/>
        <end position="78"/>
    </location>
</feature>
<feature type="transmembrane region" description="Helical" evidence="14">
    <location>
        <begin position="26"/>
        <end position="45"/>
    </location>
</feature>
<dbReference type="InterPro" id="IPR035965">
    <property type="entry name" value="PAS-like_dom_sf"/>
</dbReference>
<dbReference type="Pfam" id="PF00672">
    <property type="entry name" value="HAMP"/>
    <property type="match status" value="1"/>
</dbReference>
<dbReference type="InterPro" id="IPR036097">
    <property type="entry name" value="HisK_dim/P_sf"/>
</dbReference>
<dbReference type="AlphaFoldDB" id="A0AAN0RJ21"/>
<evidence type="ECO:0000256" key="11">
    <source>
        <dbReference type="ARBA" id="ARBA00022989"/>
    </source>
</evidence>
<keyword evidence="6 17" id="KW-0808">Transferase</keyword>
<dbReference type="Proteomes" id="UP000028680">
    <property type="component" value="Chromosome"/>
</dbReference>
<dbReference type="SUPFAM" id="SSF158472">
    <property type="entry name" value="HAMP domain-like"/>
    <property type="match status" value="1"/>
</dbReference>
<protein>
    <recommendedName>
        <fullName evidence="3">histidine kinase</fullName>
        <ecNumber evidence="3">2.7.13.3</ecNumber>
    </recommendedName>
</protein>
<organism evidence="17 18">
    <name type="scientific">Planktomarina temperata RCA23</name>
    <dbReference type="NCBI Taxonomy" id="666509"/>
    <lineage>
        <taxon>Bacteria</taxon>
        <taxon>Pseudomonadati</taxon>
        <taxon>Pseudomonadota</taxon>
        <taxon>Alphaproteobacteria</taxon>
        <taxon>Rhodobacterales</taxon>
        <taxon>Paracoccaceae</taxon>
        <taxon>Planktomarina</taxon>
    </lineage>
</organism>
<dbReference type="Gene3D" id="1.10.287.130">
    <property type="match status" value="1"/>
</dbReference>
<dbReference type="PRINTS" id="PR00344">
    <property type="entry name" value="BCTRLSENSOR"/>
</dbReference>
<evidence type="ECO:0000256" key="4">
    <source>
        <dbReference type="ARBA" id="ARBA00022475"/>
    </source>
</evidence>
<dbReference type="SMART" id="SM00387">
    <property type="entry name" value="HATPase_c"/>
    <property type="match status" value="1"/>
</dbReference>
<dbReference type="Gene3D" id="6.10.340.10">
    <property type="match status" value="1"/>
</dbReference>
<dbReference type="GO" id="GO:0005524">
    <property type="term" value="F:ATP binding"/>
    <property type="evidence" value="ECO:0007669"/>
    <property type="project" value="UniProtKB-KW"/>
</dbReference>
<dbReference type="PANTHER" id="PTHR42878:SF7">
    <property type="entry name" value="SENSOR HISTIDINE KINASE GLRK"/>
    <property type="match status" value="1"/>
</dbReference>
<feature type="domain" description="Histidine kinase" evidence="15">
    <location>
        <begin position="516"/>
        <end position="739"/>
    </location>
</feature>
<evidence type="ECO:0000256" key="7">
    <source>
        <dbReference type="ARBA" id="ARBA00022692"/>
    </source>
</evidence>
<keyword evidence="4" id="KW-1003">Cell membrane</keyword>
<dbReference type="InterPro" id="IPR003594">
    <property type="entry name" value="HATPase_dom"/>
</dbReference>
<keyword evidence="11 14" id="KW-1133">Transmembrane helix</keyword>
<dbReference type="InterPro" id="IPR050351">
    <property type="entry name" value="BphY/WalK/GraS-like"/>
</dbReference>
<comment type="catalytic activity">
    <reaction evidence="1">
        <text>ATP + protein L-histidine = ADP + protein N-phospho-L-histidine.</text>
        <dbReference type="EC" id="2.7.13.3"/>
    </reaction>
</comment>
<dbReference type="PROSITE" id="PS50885">
    <property type="entry name" value="HAMP"/>
    <property type="match status" value="1"/>
</dbReference>
<dbReference type="SMART" id="SM00304">
    <property type="entry name" value="HAMP"/>
    <property type="match status" value="1"/>
</dbReference>
<dbReference type="GO" id="GO:0030295">
    <property type="term" value="F:protein kinase activator activity"/>
    <property type="evidence" value="ECO:0007669"/>
    <property type="project" value="TreeGrafter"/>
</dbReference>
<evidence type="ECO:0000256" key="8">
    <source>
        <dbReference type="ARBA" id="ARBA00022741"/>
    </source>
</evidence>
<keyword evidence="5" id="KW-0597">Phosphoprotein</keyword>
<dbReference type="InterPro" id="IPR017232">
    <property type="entry name" value="NtrY"/>
</dbReference>
<evidence type="ECO:0000259" key="15">
    <source>
        <dbReference type="PROSITE" id="PS50109"/>
    </source>
</evidence>
<evidence type="ECO:0000256" key="9">
    <source>
        <dbReference type="ARBA" id="ARBA00022777"/>
    </source>
</evidence>
<keyword evidence="13 14" id="KW-0472">Membrane</keyword>
<evidence type="ECO:0000259" key="16">
    <source>
        <dbReference type="PROSITE" id="PS50885"/>
    </source>
</evidence>
<evidence type="ECO:0000256" key="14">
    <source>
        <dbReference type="SAM" id="Phobius"/>
    </source>
</evidence>
<gene>
    <name evidence="17" type="primary">ntrY</name>
    <name evidence="17" type="ORF">RCA23_c15760</name>
</gene>
<evidence type="ECO:0000256" key="10">
    <source>
        <dbReference type="ARBA" id="ARBA00022840"/>
    </source>
</evidence>
<dbReference type="EC" id="2.7.13.3" evidence="3"/>
<dbReference type="GO" id="GO:0007234">
    <property type="term" value="P:osmosensory signaling via phosphorelay pathway"/>
    <property type="evidence" value="ECO:0007669"/>
    <property type="project" value="TreeGrafter"/>
</dbReference>
<evidence type="ECO:0000313" key="18">
    <source>
        <dbReference type="Proteomes" id="UP000028680"/>
    </source>
</evidence>
<dbReference type="GO" id="GO:0000155">
    <property type="term" value="F:phosphorelay sensor kinase activity"/>
    <property type="evidence" value="ECO:0007669"/>
    <property type="project" value="InterPro"/>
</dbReference>
<keyword evidence="10" id="KW-0067">ATP-binding</keyword>
<dbReference type="SUPFAM" id="SSF47384">
    <property type="entry name" value="Homodimeric domain of signal transducing histidine kinase"/>
    <property type="match status" value="1"/>
</dbReference>
<comment type="subcellular location">
    <subcellularLocation>
        <location evidence="2">Cell membrane</location>
        <topology evidence="2">Multi-pass membrane protein</topology>
    </subcellularLocation>
</comment>
<dbReference type="InterPro" id="IPR036890">
    <property type="entry name" value="HATPase_C_sf"/>
</dbReference>
<keyword evidence="18" id="KW-1185">Reference proteome</keyword>
<dbReference type="PIRSF" id="PIRSF037532">
    <property type="entry name" value="STHK_NtrY"/>
    <property type="match status" value="1"/>
</dbReference>
<dbReference type="CDD" id="cd00082">
    <property type="entry name" value="HisKA"/>
    <property type="match status" value="1"/>
</dbReference>
<proteinExistence type="predicted"/>
<dbReference type="InterPro" id="IPR004358">
    <property type="entry name" value="Sig_transdc_His_kin-like_C"/>
</dbReference>
<evidence type="ECO:0000256" key="13">
    <source>
        <dbReference type="ARBA" id="ARBA00023136"/>
    </source>
</evidence>
<feature type="transmembrane region" description="Helical" evidence="14">
    <location>
        <begin position="98"/>
        <end position="121"/>
    </location>
</feature>
<dbReference type="EMBL" id="CP003984">
    <property type="protein sequence ID" value="AII87113.1"/>
    <property type="molecule type" value="Genomic_DNA"/>
</dbReference>
<feature type="domain" description="HAMP" evidence="16">
    <location>
        <begin position="326"/>
        <end position="379"/>
    </location>
</feature>
<evidence type="ECO:0000256" key="2">
    <source>
        <dbReference type="ARBA" id="ARBA00004651"/>
    </source>
</evidence>
<evidence type="ECO:0000256" key="3">
    <source>
        <dbReference type="ARBA" id="ARBA00012438"/>
    </source>
</evidence>
<accession>A0AAN0RJ21</accession>
<dbReference type="GO" id="GO:0005886">
    <property type="term" value="C:plasma membrane"/>
    <property type="evidence" value="ECO:0007669"/>
    <property type="project" value="UniProtKB-SubCell"/>
</dbReference>
<name>A0AAN0RJ21_9RHOB</name>
<dbReference type="SUPFAM" id="SSF55785">
    <property type="entry name" value="PYP-like sensor domain (PAS domain)"/>
    <property type="match status" value="1"/>
</dbReference>
<dbReference type="SUPFAM" id="SSF55874">
    <property type="entry name" value="ATPase domain of HSP90 chaperone/DNA topoisomerase II/histidine kinase"/>
    <property type="match status" value="1"/>
</dbReference>
<dbReference type="InterPro" id="IPR005467">
    <property type="entry name" value="His_kinase_dom"/>
</dbReference>
<dbReference type="CDD" id="cd06225">
    <property type="entry name" value="HAMP"/>
    <property type="match status" value="1"/>
</dbReference>
<dbReference type="PROSITE" id="PS50109">
    <property type="entry name" value="HIS_KIN"/>
    <property type="match status" value="1"/>
</dbReference>
<dbReference type="Pfam" id="PF02518">
    <property type="entry name" value="HATPase_c"/>
    <property type="match status" value="1"/>
</dbReference>
<dbReference type="PANTHER" id="PTHR42878">
    <property type="entry name" value="TWO-COMPONENT HISTIDINE KINASE"/>
    <property type="match status" value="1"/>
</dbReference>
<dbReference type="FunFam" id="1.10.287.130:FF:000107">
    <property type="entry name" value="Sensor histidine kinase YycG"/>
    <property type="match status" value="1"/>
</dbReference>
<keyword evidence="9 17" id="KW-0418">Kinase</keyword>
<feature type="transmembrane region" description="Helical" evidence="14">
    <location>
        <begin position="304"/>
        <end position="325"/>
    </location>
</feature>
<dbReference type="InterPro" id="IPR003660">
    <property type="entry name" value="HAMP_dom"/>
</dbReference>
<dbReference type="KEGG" id="ptp:RCA23_c15760"/>
<dbReference type="Gene3D" id="3.30.450.20">
    <property type="entry name" value="PAS domain"/>
    <property type="match status" value="1"/>
</dbReference>
<keyword evidence="12" id="KW-0902">Two-component regulatory system</keyword>
<evidence type="ECO:0000256" key="12">
    <source>
        <dbReference type="ARBA" id="ARBA00023012"/>
    </source>
</evidence>
<keyword evidence="7 14" id="KW-0812">Transmembrane</keyword>
<sequence>MRQGLVSSLLDKMADLRANPQVNSNFTFVLVVTGPLLVFLTFYAMQPIKGGRASLRFILTADFVYILFITTLLIRRIVQLAAARRAQSAGSRLHFRLTTAFGVIALFPTILVAIFAVLSVNQALEGWFSERVRNAVGASLSAAQAYEAQTRNGVISDTKIFAQRLNDLNQNAFFSRSIDMDSQLSPALTRLQTQFERGFKEIYIINNLGELRLRGPSSYLFDYEQPTDAQIMAADGLEPVIMTDWPSNEMRALIRLQTYTNHYLYLTRSVEGSLLALLEETTETARYYNQLESERGRLLFDFGLLYLAFAVILILTATWLGLWFAERLASPVGRMAAAAQKVGAGDLDAQIENIKGDDEIAMLARYFNQMTHRLKGQRDTLLKSADQAERRRRLFDSVLASVTSGVIGLDQAGNIMFLNKSAQRVLDLPESAEPRALSEAVPELASMFTDFCSSLSDVAQREVRVVRRGKLESLLVRIARRSGELSDAEGYVIALEDVTDLVSAQRMAAWGDVARRIAHEIKNPLTPIRLSAERIKRKFSPQVGEESEQLERMTDVIVRQTNELSRIVDEFSQFARMPEPDCRHTNFADFLKETILLQESGQPDVKFTLDLPKEALWIDADAAMIGRAVTNLLKNAGESIDDRKAHQPDHMGEIRIAAAQTDRSVVVEISDNGAGLPEDRARLLEPYVTNRLSGTGLGLSIVVKTIEEHGGTFALTDAEAFQEGDRPGAKAVIWLPRLADSIAQKIDLGIPA</sequence>